<feature type="compositionally biased region" description="Low complexity" evidence="1">
    <location>
        <begin position="112"/>
        <end position="127"/>
    </location>
</feature>
<feature type="region of interest" description="Disordered" evidence="1">
    <location>
        <begin position="102"/>
        <end position="128"/>
    </location>
</feature>
<dbReference type="InterPro" id="IPR038883">
    <property type="entry name" value="AN11006-like"/>
</dbReference>
<keyword evidence="3" id="KW-1185">Reference proteome</keyword>
<reference evidence="2" key="1">
    <citation type="submission" date="2022-07" db="EMBL/GenBank/DDBJ databases">
        <title>Genome Sequence of Xylaria arbuscula.</title>
        <authorList>
            <person name="Buettner E."/>
        </authorList>
    </citation>
    <scope>NUCLEOTIDE SEQUENCE</scope>
    <source>
        <strain evidence="2">VT107</strain>
    </source>
</reference>
<dbReference type="AlphaFoldDB" id="A0A9W8THS4"/>
<dbReference type="Proteomes" id="UP001148614">
    <property type="component" value="Unassembled WGS sequence"/>
</dbReference>
<protein>
    <submittedName>
        <fullName evidence="2">Uncharacterized protein</fullName>
    </submittedName>
</protein>
<evidence type="ECO:0000256" key="1">
    <source>
        <dbReference type="SAM" id="MobiDB-lite"/>
    </source>
</evidence>
<evidence type="ECO:0000313" key="3">
    <source>
        <dbReference type="Proteomes" id="UP001148614"/>
    </source>
</evidence>
<dbReference type="EMBL" id="JANPWZ010003043">
    <property type="protein sequence ID" value="KAJ3554579.1"/>
    <property type="molecule type" value="Genomic_DNA"/>
</dbReference>
<dbReference type="PANTHER" id="PTHR42085:SF1">
    <property type="entry name" value="F-BOX DOMAIN-CONTAINING PROTEIN"/>
    <property type="match status" value="1"/>
</dbReference>
<proteinExistence type="predicted"/>
<gene>
    <name evidence="2" type="ORF">NPX13_g10578</name>
</gene>
<dbReference type="PANTHER" id="PTHR42085">
    <property type="entry name" value="F-BOX DOMAIN-CONTAINING PROTEIN"/>
    <property type="match status" value="1"/>
</dbReference>
<sequence length="544" mass="62632">MTVTQIGGLTVARRCCEKHIVLSVLHAQIRLGYDDLSTTTLIIHDRDHYRRVNMNTSWPAWECRDQVDQAELYYNQPLRAKNRRLEDENLALKRLLRKNNISWQTNQPGPARPRSSRVTRSSTSHQRPLPHLPVEIQLRVLSYALTSPHPIVDPLCKSRPERMLAREKGKKNHIAIHFLATCQAYRFEGTRFLWSNNTFVFTSPANLRHFAELDFRYRKEIRHVTFRLIARFYDDEDRVHRLPASYHPALKSSIKLSIQRRPKEKTLARRGFRAYAWYQLIDFLDALLPPFDPDAKLLSTRPRLLPALETLRIDFVNFIEDLLQYPPPQLHDLASHQLGCMLNEVVLTGVPTDECGLRVSTELSGLLKDEGLLLEHPPTLVAIKDGLRMLRCAHVTCSPAAKVVRGMHIADSDLLADNPDFHRHNWGDFPPAPPDEGEPPFSPFHSCRTIWKKVPTKMDGNGKRRWELFDRVSGMPWEDAEEEATMFDFLDDEEDFMENCADRRGTAKQAAAITPDQIMTYDGLATKGRITQTESLFFSQLGFG</sequence>
<comment type="caution">
    <text evidence="2">The sequence shown here is derived from an EMBL/GenBank/DDBJ whole genome shotgun (WGS) entry which is preliminary data.</text>
</comment>
<organism evidence="2 3">
    <name type="scientific">Xylaria arbuscula</name>
    <dbReference type="NCBI Taxonomy" id="114810"/>
    <lineage>
        <taxon>Eukaryota</taxon>
        <taxon>Fungi</taxon>
        <taxon>Dikarya</taxon>
        <taxon>Ascomycota</taxon>
        <taxon>Pezizomycotina</taxon>
        <taxon>Sordariomycetes</taxon>
        <taxon>Xylariomycetidae</taxon>
        <taxon>Xylariales</taxon>
        <taxon>Xylariaceae</taxon>
        <taxon>Xylaria</taxon>
    </lineage>
</organism>
<accession>A0A9W8THS4</accession>
<dbReference type="VEuPathDB" id="FungiDB:F4678DRAFT_454763"/>
<evidence type="ECO:0000313" key="2">
    <source>
        <dbReference type="EMBL" id="KAJ3554579.1"/>
    </source>
</evidence>
<name>A0A9W8THS4_9PEZI</name>